<dbReference type="Proteomes" id="UP000774326">
    <property type="component" value="Unassembled WGS sequence"/>
</dbReference>
<feature type="region of interest" description="Disordered" evidence="1">
    <location>
        <begin position="454"/>
        <end position="480"/>
    </location>
</feature>
<dbReference type="Pfam" id="PF10104">
    <property type="entry name" value="Brr6_like_C_C"/>
    <property type="match status" value="1"/>
</dbReference>
<evidence type="ECO:0000313" key="5">
    <source>
        <dbReference type="Proteomes" id="UP000774326"/>
    </source>
</evidence>
<keyword evidence="5" id="KW-1185">Reference proteome</keyword>
<proteinExistence type="predicted"/>
<reference evidence="4" key="1">
    <citation type="journal article" date="2021" name="Open Biol.">
        <title>Shared evolutionary footprints suggest mitochondrial oxidative damage underlies multiple complex I losses in fungi.</title>
        <authorList>
            <person name="Schikora-Tamarit M.A."/>
            <person name="Marcet-Houben M."/>
            <person name="Nosek J."/>
            <person name="Gabaldon T."/>
        </authorList>
    </citation>
    <scope>NUCLEOTIDE SEQUENCE</scope>
    <source>
        <strain evidence="4">CBS2887</strain>
    </source>
</reference>
<evidence type="ECO:0000313" key="4">
    <source>
        <dbReference type="EMBL" id="KAH3676216.1"/>
    </source>
</evidence>
<keyword evidence="2" id="KW-1133">Transmembrane helix</keyword>
<dbReference type="GO" id="GO:0031965">
    <property type="term" value="C:nuclear membrane"/>
    <property type="evidence" value="ECO:0007669"/>
    <property type="project" value="InterPro"/>
</dbReference>
<reference evidence="4" key="2">
    <citation type="submission" date="2021-01" db="EMBL/GenBank/DDBJ databases">
        <authorList>
            <person name="Schikora-Tamarit M.A."/>
        </authorList>
    </citation>
    <scope>NUCLEOTIDE SEQUENCE</scope>
    <source>
        <strain evidence="4">CBS2887</strain>
    </source>
</reference>
<feature type="transmembrane region" description="Helical" evidence="2">
    <location>
        <begin position="259"/>
        <end position="281"/>
    </location>
</feature>
<gene>
    <name evidence="4" type="ORF">WICPIJ_009176</name>
</gene>
<dbReference type="SMART" id="SM01042">
    <property type="entry name" value="Brr6_like_C_C"/>
    <property type="match status" value="1"/>
</dbReference>
<dbReference type="OrthoDB" id="5961at2759"/>
<organism evidence="4 5">
    <name type="scientific">Wickerhamomyces pijperi</name>
    <name type="common">Yeast</name>
    <name type="synonym">Pichia pijperi</name>
    <dbReference type="NCBI Taxonomy" id="599730"/>
    <lineage>
        <taxon>Eukaryota</taxon>
        <taxon>Fungi</taxon>
        <taxon>Dikarya</taxon>
        <taxon>Ascomycota</taxon>
        <taxon>Saccharomycotina</taxon>
        <taxon>Saccharomycetes</taxon>
        <taxon>Phaffomycetales</taxon>
        <taxon>Wickerhamomycetaceae</taxon>
        <taxon>Wickerhamomyces</taxon>
    </lineage>
</organism>
<dbReference type="GO" id="GO:0055088">
    <property type="term" value="P:lipid homeostasis"/>
    <property type="evidence" value="ECO:0007669"/>
    <property type="project" value="InterPro"/>
</dbReference>
<dbReference type="InterPro" id="IPR040202">
    <property type="entry name" value="Brl1/Brr6"/>
</dbReference>
<keyword evidence="2" id="KW-0812">Transmembrane</keyword>
<dbReference type="PANTHER" id="PTHR28136">
    <property type="entry name" value="NUCLEUS EXPORT PROTEIN BRR6"/>
    <property type="match status" value="1"/>
</dbReference>
<feature type="region of interest" description="Disordered" evidence="1">
    <location>
        <begin position="428"/>
        <end position="447"/>
    </location>
</feature>
<accession>A0A9P8TET2</accession>
<feature type="region of interest" description="Disordered" evidence="1">
    <location>
        <begin position="160"/>
        <end position="245"/>
    </location>
</feature>
<evidence type="ECO:0000259" key="3">
    <source>
        <dbReference type="SMART" id="SM01042"/>
    </source>
</evidence>
<feature type="transmembrane region" description="Helical" evidence="2">
    <location>
        <begin position="369"/>
        <end position="389"/>
    </location>
</feature>
<feature type="domain" description="Brl1/Brr6" evidence="3">
    <location>
        <begin position="257"/>
        <end position="390"/>
    </location>
</feature>
<dbReference type="AlphaFoldDB" id="A0A9P8TET2"/>
<name>A0A9P8TET2_WICPI</name>
<comment type="caution">
    <text evidence="4">The sequence shown here is derived from an EMBL/GenBank/DDBJ whole genome shotgun (WGS) entry which is preliminary data.</text>
</comment>
<dbReference type="InterPro" id="IPR018767">
    <property type="entry name" value="Brl1/Brr6_dom"/>
</dbReference>
<keyword evidence="2" id="KW-0472">Membrane</keyword>
<feature type="compositionally biased region" description="Polar residues" evidence="1">
    <location>
        <begin position="1"/>
        <end position="23"/>
    </location>
</feature>
<protein>
    <recommendedName>
        <fullName evidence="3">Brl1/Brr6 domain-containing protein</fullName>
    </recommendedName>
</protein>
<feature type="compositionally biased region" description="Polar residues" evidence="1">
    <location>
        <begin position="192"/>
        <end position="209"/>
    </location>
</feature>
<evidence type="ECO:0000256" key="2">
    <source>
        <dbReference type="SAM" id="Phobius"/>
    </source>
</evidence>
<feature type="compositionally biased region" description="Basic and acidic residues" evidence="1">
    <location>
        <begin position="165"/>
        <end position="191"/>
    </location>
</feature>
<evidence type="ECO:0000256" key="1">
    <source>
        <dbReference type="SAM" id="MobiDB-lite"/>
    </source>
</evidence>
<feature type="region of interest" description="Disordered" evidence="1">
    <location>
        <begin position="1"/>
        <end position="26"/>
    </location>
</feature>
<dbReference type="EMBL" id="JAEUBG010005308">
    <property type="protein sequence ID" value="KAH3676216.1"/>
    <property type="molecule type" value="Genomic_DNA"/>
</dbReference>
<dbReference type="GO" id="GO:0006998">
    <property type="term" value="P:nuclear envelope organization"/>
    <property type="evidence" value="ECO:0007669"/>
    <property type="project" value="InterPro"/>
</dbReference>
<dbReference type="PANTHER" id="PTHR28136:SF1">
    <property type="entry name" value="NUCLEUS EXPORT PROTEIN BRL1"/>
    <property type="match status" value="1"/>
</dbReference>
<sequence>MTTTPLTGIQQQQQLSLKTPNSADRSEDHIFHQHTPSETSTDLLSLSLTPVTVHDIKANPQTPLLRTSFKHNGINNSFSPISNLIEDNENKENVPAETKPIDTINQSLKQSMKAAAKQSTPLQPLKILSQSTPLFLHDNNIKRQTVLNQQDTSALRKALPSSFKSFKEREMDPKNDKTVAFSPERDNKVHDVSSSNIRDSPTKSKSTVAGDTHEELRSRSSSPSKSPRRKRRNSASRNPNEQSTMSGFLNPQLPYILSLYLQLFFNVVIVSVILYFIYIFISTVKADVENKVDSYASDIIQEIALCTREYHMNHCLPGQRVVALETVCSNWERCMNRDPTALGRAKIGAETFAEIINGFIKPISWKTMIFLSLITIGSLVLTNAAFGSYRDHSGLQRRQNSKSDVNNVNPEDLHMDEMIQYHQSTANLSQNLLPPPPPQSLHPLSPQLQMTPQRTSLDNANTSGSRYLTPNSSIQQNSQYIPGAGAGELARRRLKIFKSNK</sequence>